<dbReference type="EMBL" id="QKXQ01000288">
    <property type="protein sequence ID" value="REH95717.1"/>
    <property type="molecule type" value="Genomic_DNA"/>
</dbReference>
<comment type="caution">
    <text evidence="1">The sequence shown here is derived from an EMBL/GenBank/DDBJ whole genome shotgun (WGS) entry which is preliminary data.</text>
</comment>
<dbReference type="AlphaFoldDB" id="A0A2K3ZG43"/>
<dbReference type="OrthoDB" id="2412545at2"/>
<organism evidence="1 2">
    <name type="scientific">Staphylococcus felis</name>
    <dbReference type="NCBI Taxonomy" id="46127"/>
    <lineage>
        <taxon>Bacteria</taxon>
        <taxon>Bacillati</taxon>
        <taxon>Bacillota</taxon>
        <taxon>Bacilli</taxon>
        <taxon>Bacillales</taxon>
        <taxon>Staphylococcaceae</taxon>
        <taxon>Staphylococcus</taxon>
    </lineage>
</organism>
<sequence>MMNFIFIIAFIILILFISMGTILPELNRQTYEGTIVQKYKENHLLTTGKTQFVELKSGNDTIKIENSDILLRNKFDSHHLQKEIKEGQKARIYTIGFNIPSIGLYPNLYKIEQ</sequence>
<proteinExistence type="predicted"/>
<reference evidence="1 2" key="1">
    <citation type="journal article" date="2018" name="Vet. Microbiol.">
        <title>Characterisation of Staphylococcus felis isolated from cats using whole genome sequencing.</title>
        <authorList>
            <person name="Worthing K."/>
            <person name="Pang S."/>
            <person name="Trott D.J."/>
            <person name="Abraham S."/>
            <person name="Coombs G.W."/>
            <person name="Jordan D."/>
            <person name="McIntyre L."/>
            <person name="Davies M.R."/>
            <person name="Norris J."/>
        </authorList>
    </citation>
    <scope>NUCLEOTIDE SEQUENCE [LARGE SCALE GENOMIC DNA]</scope>
    <source>
        <strain evidence="1 2">F9</strain>
    </source>
</reference>
<dbReference type="Proteomes" id="UP000256562">
    <property type="component" value="Unassembled WGS sequence"/>
</dbReference>
<dbReference type="KEGG" id="sfq:C7J90_04740"/>
<accession>A0A2K3ZG43</accession>
<evidence type="ECO:0000313" key="1">
    <source>
        <dbReference type="EMBL" id="REH95717.1"/>
    </source>
</evidence>
<gene>
    <name evidence="1" type="ORF">DOS83_06120</name>
</gene>
<protein>
    <submittedName>
        <fullName evidence="1">Uncharacterized protein</fullName>
    </submittedName>
</protein>
<name>A0A2K3ZG43_9STAP</name>
<evidence type="ECO:0000313" key="2">
    <source>
        <dbReference type="Proteomes" id="UP000256562"/>
    </source>
</evidence>